<dbReference type="EMBL" id="VRMN01000011">
    <property type="protein sequence ID" value="KAA8491794.1"/>
    <property type="molecule type" value="Genomic_DNA"/>
</dbReference>
<dbReference type="PANTHER" id="PTHR20208">
    <property type="entry name" value="STRUCTURE-SPECIFIC ENDONUCLEASE SUBUNIT SLX1"/>
    <property type="match status" value="1"/>
</dbReference>
<keyword evidence="2" id="KW-0540">Nuclease</keyword>
<proteinExistence type="predicted"/>
<evidence type="ECO:0000313" key="2">
    <source>
        <dbReference type="EMBL" id="KAA8491794.1"/>
    </source>
</evidence>
<protein>
    <submittedName>
        <fullName evidence="2">Structure-specific endonuclease subunit slx1</fullName>
    </submittedName>
</protein>
<dbReference type="PROSITE" id="PS50164">
    <property type="entry name" value="GIY_YIG"/>
    <property type="match status" value="1"/>
</dbReference>
<keyword evidence="2" id="KW-0378">Hydrolase</keyword>
<dbReference type="InterPro" id="IPR000305">
    <property type="entry name" value="GIY-YIG_endonuc"/>
</dbReference>
<keyword evidence="3" id="KW-1185">Reference proteome</keyword>
<dbReference type="Pfam" id="PF01541">
    <property type="entry name" value="GIY-YIG"/>
    <property type="match status" value="1"/>
</dbReference>
<sequence>MATQRTNSIRREGKTRVEVARGAAGFVRQNQAMCEKLDLTFCGSSSSKWDVDVDLDGPEPEIALSHRHEITEQERSHFADMPILSLTAAAPRTGRGGDAAFITVSEDENTNNVCAAVDLVSETESEASYETDGEFEHAMRCRELEAPRKHAPLRDSNAEAALASIGSVSPSATVSLENGQHVVAACQTSEPNVHVRRKYAKEYFGCYLIQSYSSKRYSKNRTYIGFTNDVVRRLKQHNGLISGGAKKTTAHRPWRLICIIVGFSHKQAGLQFEWAWQHPADSIKFDEASALAGSRLVPAAPQGQRSWGNSRWMRSQCIGVPRRLEILAALLQSSAWNCVPLDIFWRDEVFKEHFSRTASNVPSDIEHRLVASEHEVHDPVMHEYREEGREYNGGMPCAVCSEKALVLMRTPCCAALVHGRCLARAICAKLGTQHRLVPAMSDALGFLPCSQCSTGRQSRWAGFTRERVHFR</sequence>
<dbReference type="Gene3D" id="3.40.1440.10">
    <property type="entry name" value="GIY-YIG endonuclease"/>
    <property type="match status" value="1"/>
</dbReference>
<organism evidence="2 3">
    <name type="scientific">Porphyridium purpureum</name>
    <name type="common">Red alga</name>
    <name type="synonym">Porphyridium cruentum</name>
    <dbReference type="NCBI Taxonomy" id="35688"/>
    <lineage>
        <taxon>Eukaryota</taxon>
        <taxon>Rhodophyta</taxon>
        <taxon>Bangiophyceae</taxon>
        <taxon>Porphyridiales</taxon>
        <taxon>Porphyridiaceae</taxon>
        <taxon>Porphyridium</taxon>
    </lineage>
</organism>
<name>A0A5J4YM56_PORPP</name>
<reference evidence="3" key="1">
    <citation type="journal article" date="2019" name="Nat. Commun.">
        <title>Expansion of phycobilisome linker gene families in mesophilic red algae.</title>
        <authorList>
            <person name="Lee J."/>
            <person name="Kim D."/>
            <person name="Bhattacharya D."/>
            <person name="Yoon H.S."/>
        </authorList>
    </citation>
    <scope>NUCLEOTIDE SEQUENCE [LARGE SCALE GENOMIC DNA]</scope>
    <source>
        <strain evidence="3">CCMP 1328</strain>
    </source>
</reference>
<accession>A0A5J4YM56</accession>
<keyword evidence="2" id="KW-0255">Endonuclease</keyword>
<evidence type="ECO:0000259" key="1">
    <source>
        <dbReference type="PROSITE" id="PS50164"/>
    </source>
</evidence>
<comment type="caution">
    <text evidence="2">The sequence shown here is derived from an EMBL/GenBank/DDBJ whole genome shotgun (WGS) entry which is preliminary data.</text>
</comment>
<dbReference type="AlphaFoldDB" id="A0A5J4YM56"/>
<evidence type="ECO:0000313" key="3">
    <source>
        <dbReference type="Proteomes" id="UP000324585"/>
    </source>
</evidence>
<dbReference type="InterPro" id="IPR035901">
    <property type="entry name" value="GIY-YIG_endonuc_sf"/>
</dbReference>
<dbReference type="Proteomes" id="UP000324585">
    <property type="component" value="Unassembled WGS sequence"/>
</dbReference>
<feature type="domain" description="GIY-YIG" evidence="1">
    <location>
        <begin position="202"/>
        <end position="287"/>
    </location>
</feature>
<dbReference type="OrthoDB" id="24645at2759"/>
<gene>
    <name evidence="2" type="ORF">FVE85_8276</name>
</gene>
<dbReference type="CDD" id="cd10455">
    <property type="entry name" value="GIY-YIG_SLX1"/>
    <property type="match status" value="1"/>
</dbReference>
<dbReference type="InterPro" id="IPR050381">
    <property type="entry name" value="SLX1_endonuclease"/>
</dbReference>
<dbReference type="GO" id="GO:0004519">
    <property type="term" value="F:endonuclease activity"/>
    <property type="evidence" value="ECO:0007669"/>
    <property type="project" value="UniProtKB-KW"/>
</dbReference>